<keyword evidence="2" id="KW-0349">Heme</keyword>
<keyword evidence="1" id="KW-0813">Transport</keyword>
<feature type="chain" id="PRO_5002631029" evidence="6">
    <location>
        <begin position="22"/>
        <end position="106"/>
    </location>
</feature>
<keyword evidence="6" id="KW-0732">Signal</keyword>
<sequence length="106" mass="11643">MITKKIQRLALIISLFAVAPASLTKDRSAEEIFAETCVVCHENGMHGAPMVGSKADWEFRLSYGIEEVYLNTIEGIGSAMPARGLCTDCSDEALKMVVDFMIKDLK</sequence>
<gene>
    <name evidence="8" type="ORF">GP2143_17881</name>
</gene>
<dbReference type="InterPro" id="IPR009056">
    <property type="entry name" value="Cyt_c-like_dom"/>
</dbReference>
<evidence type="ECO:0000313" key="8">
    <source>
        <dbReference type="EMBL" id="EAW33150.1"/>
    </source>
</evidence>
<dbReference type="PANTHER" id="PTHR40942:SF4">
    <property type="entry name" value="CYTOCHROME C5"/>
    <property type="match status" value="1"/>
</dbReference>
<evidence type="ECO:0000256" key="6">
    <source>
        <dbReference type="SAM" id="SignalP"/>
    </source>
</evidence>
<dbReference type="eggNOG" id="COG3245">
    <property type="taxonomic scope" value="Bacteria"/>
</dbReference>
<dbReference type="Gene3D" id="1.10.760.10">
    <property type="entry name" value="Cytochrome c-like domain"/>
    <property type="match status" value="1"/>
</dbReference>
<feature type="domain" description="Cytochrome c" evidence="7">
    <location>
        <begin position="27"/>
        <end position="101"/>
    </location>
</feature>
<dbReference type="PRINTS" id="PR00607">
    <property type="entry name" value="CYTCHROMECIE"/>
</dbReference>
<dbReference type="OrthoDB" id="9814708at2"/>
<evidence type="ECO:0000259" key="7">
    <source>
        <dbReference type="Pfam" id="PF13442"/>
    </source>
</evidence>
<feature type="signal peptide" evidence="6">
    <location>
        <begin position="1"/>
        <end position="21"/>
    </location>
</feature>
<dbReference type="PANTHER" id="PTHR40942">
    <property type="match status" value="1"/>
</dbReference>
<dbReference type="EMBL" id="AAVT01000001">
    <property type="protein sequence ID" value="EAW33150.1"/>
    <property type="molecule type" value="Genomic_DNA"/>
</dbReference>
<evidence type="ECO:0000256" key="3">
    <source>
        <dbReference type="ARBA" id="ARBA00022723"/>
    </source>
</evidence>
<protein>
    <submittedName>
        <fullName evidence="8">Cytochrome c5</fullName>
    </submittedName>
</protein>
<evidence type="ECO:0000256" key="5">
    <source>
        <dbReference type="ARBA" id="ARBA00023004"/>
    </source>
</evidence>
<reference evidence="8 9" key="1">
    <citation type="journal article" date="2010" name="J. Bacteriol.">
        <title>Genome sequence of the oligotrophic marine Gammaproteobacterium HTCC2143, isolated from the Oregon Coast.</title>
        <authorList>
            <person name="Oh H.M."/>
            <person name="Kang I."/>
            <person name="Ferriera S."/>
            <person name="Giovannoni S.J."/>
            <person name="Cho J.C."/>
        </authorList>
    </citation>
    <scope>NUCLEOTIDE SEQUENCE [LARGE SCALE GENOMIC DNA]</scope>
    <source>
        <strain evidence="8 9">HTCC2143</strain>
    </source>
</reference>
<dbReference type="GO" id="GO:0020037">
    <property type="term" value="F:heme binding"/>
    <property type="evidence" value="ECO:0007669"/>
    <property type="project" value="InterPro"/>
</dbReference>
<proteinExistence type="predicted"/>
<accession>A0YAJ6</accession>
<comment type="caution">
    <text evidence="8">The sequence shown here is derived from an EMBL/GenBank/DDBJ whole genome shotgun (WGS) entry which is preliminary data.</text>
</comment>
<evidence type="ECO:0000256" key="4">
    <source>
        <dbReference type="ARBA" id="ARBA00022982"/>
    </source>
</evidence>
<dbReference type="InterPro" id="IPR002323">
    <property type="entry name" value="Cyt_CIE"/>
</dbReference>
<evidence type="ECO:0000256" key="1">
    <source>
        <dbReference type="ARBA" id="ARBA00022448"/>
    </source>
</evidence>
<keyword evidence="5" id="KW-0408">Iron</keyword>
<dbReference type="SUPFAM" id="SSF46626">
    <property type="entry name" value="Cytochrome c"/>
    <property type="match status" value="1"/>
</dbReference>
<evidence type="ECO:0000313" key="9">
    <source>
        <dbReference type="Proteomes" id="UP000004931"/>
    </source>
</evidence>
<dbReference type="GO" id="GO:0009055">
    <property type="term" value="F:electron transfer activity"/>
    <property type="evidence" value="ECO:0007669"/>
    <property type="project" value="InterPro"/>
</dbReference>
<keyword evidence="3" id="KW-0479">Metal-binding</keyword>
<keyword evidence="4" id="KW-0249">Electron transport</keyword>
<evidence type="ECO:0000256" key="2">
    <source>
        <dbReference type="ARBA" id="ARBA00022617"/>
    </source>
</evidence>
<organism evidence="8 9">
    <name type="scientific">marine gamma proteobacterium HTCC2143</name>
    <dbReference type="NCBI Taxonomy" id="247633"/>
    <lineage>
        <taxon>Bacteria</taxon>
        <taxon>Pseudomonadati</taxon>
        <taxon>Pseudomonadota</taxon>
        <taxon>Gammaproteobacteria</taxon>
        <taxon>Cellvibrionales</taxon>
        <taxon>Spongiibacteraceae</taxon>
        <taxon>BD1-7 clade</taxon>
    </lineage>
</organism>
<dbReference type="InterPro" id="IPR036909">
    <property type="entry name" value="Cyt_c-like_dom_sf"/>
</dbReference>
<keyword evidence="9" id="KW-1185">Reference proteome</keyword>
<dbReference type="Proteomes" id="UP000004931">
    <property type="component" value="Unassembled WGS sequence"/>
</dbReference>
<dbReference type="STRING" id="247633.GP2143_17881"/>
<dbReference type="AlphaFoldDB" id="A0YAJ6"/>
<name>A0YAJ6_9GAMM</name>
<dbReference type="Pfam" id="PF13442">
    <property type="entry name" value="Cytochrome_CBB3"/>
    <property type="match status" value="1"/>
</dbReference>
<dbReference type="GO" id="GO:0005506">
    <property type="term" value="F:iron ion binding"/>
    <property type="evidence" value="ECO:0007669"/>
    <property type="project" value="InterPro"/>
</dbReference>